<organism evidence="2 3">
    <name type="scientific">Ogataea polymorpha</name>
    <dbReference type="NCBI Taxonomy" id="460523"/>
    <lineage>
        <taxon>Eukaryota</taxon>
        <taxon>Fungi</taxon>
        <taxon>Dikarya</taxon>
        <taxon>Ascomycota</taxon>
        <taxon>Saccharomycotina</taxon>
        <taxon>Pichiomycetes</taxon>
        <taxon>Pichiales</taxon>
        <taxon>Pichiaceae</taxon>
        <taxon>Ogataea</taxon>
    </lineage>
</organism>
<feature type="chain" id="PRO_5040243518" description="Secreted protein" evidence="1">
    <location>
        <begin position="17"/>
        <end position="229"/>
    </location>
</feature>
<dbReference type="Proteomes" id="UP000788993">
    <property type="component" value="Unassembled WGS sequence"/>
</dbReference>
<gene>
    <name evidence="2" type="ORF">OGATHE_003529</name>
</gene>
<reference evidence="2" key="2">
    <citation type="submission" date="2021-01" db="EMBL/GenBank/DDBJ databases">
        <authorList>
            <person name="Schikora-Tamarit M.A."/>
        </authorList>
    </citation>
    <scope>NUCLEOTIDE SEQUENCE</scope>
    <source>
        <strain evidence="2">NCAIM Y.01608</strain>
    </source>
</reference>
<evidence type="ECO:0000313" key="3">
    <source>
        <dbReference type="Proteomes" id="UP000788993"/>
    </source>
</evidence>
<proteinExistence type="predicted"/>
<reference evidence="2" key="1">
    <citation type="journal article" date="2021" name="Open Biol.">
        <title>Shared evolutionary footprints suggest mitochondrial oxidative damage underlies multiple complex I losses in fungi.</title>
        <authorList>
            <person name="Schikora-Tamarit M.A."/>
            <person name="Marcet-Houben M."/>
            <person name="Nosek J."/>
            <person name="Gabaldon T."/>
        </authorList>
    </citation>
    <scope>NUCLEOTIDE SEQUENCE</scope>
    <source>
        <strain evidence="2">NCAIM Y.01608</strain>
    </source>
</reference>
<dbReference type="AlphaFoldDB" id="A0A9P8T3Z7"/>
<evidence type="ECO:0000313" key="2">
    <source>
        <dbReference type="EMBL" id="KAH3664714.1"/>
    </source>
</evidence>
<sequence length="229" mass="25462">MWQKLVFAAQIVIFAAIEQKNSWFGGQQRVAIERLDLVISPVRLVQNASAFHQMVVRNGQCLLMGLPAGHFVCWPVSFVFQLLCYAVERILYKLHIFQEQLVLDDGEVSCRVDVALYVGDLVVSEPANHLEDAVHGSYIGQKSISESFIVRGALDKARNVVDPQHRGDTLLGKVEFCKPVQFGRMHGYDSFLGFYGRERVICRVSQLAPGDGLEKGGFSHVGKPNDATG</sequence>
<keyword evidence="3" id="KW-1185">Reference proteome</keyword>
<comment type="caution">
    <text evidence="2">The sequence shown here is derived from an EMBL/GenBank/DDBJ whole genome shotgun (WGS) entry which is preliminary data.</text>
</comment>
<evidence type="ECO:0000256" key="1">
    <source>
        <dbReference type="SAM" id="SignalP"/>
    </source>
</evidence>
<name>A0A9P8T3Z7_9ASCO</name>
<protein>
    <recommendedName>
        <fullName evidence="4">Secreted protein</fullName>
    </recommendedName>
</protein>
<keyword evidence="1" id="KW-0732">Signal</keyword>
<accession>A0A9P8T3Z7</accession>
<feature type="signal peptide" evidence="1">
    <location>
        <begin position="1"/>
        <end position="16"/>
    </location>
</feature>
<evidence type="ECO:0008006" key="4">
    <source>
        <dbReference type="Google" id="ProtNLM"/>
    </source>
</evidence>
<dbReference type="EMBL" id="JAEUBD010001178">
    <property type="protein sequence ID" value="KAH3664714.1"/>
    <property type="molecule type" value="Genomic_DNA"/>
</dbReference>